<protein>
    <recommendedName>
        <fullName evidence="3">TrbI/VirB10 family protein</fullName>
    </recommendedName>
</protein>
<accession>A0A2K9NQ64</accession>
<name>A0A2K9NQ64_BACTC</name>
<evidence type="ECO:0008006" key="3">
    <source>
        <dbReference type="Google" id="ProtNLM"/>
    </source>
</evidence>
<dbReference type="KEGG" id="bsto:C0V70_05785"/>
<dbReference type="Pfam" id="PF03743">
    <property type="entry name" value="TrbI"/>
    <property type="match status" value="1"/>
</dbReference>
<dbReference type="Proteomes" id="UP000235584">
    <property type="component" value="Chromosome"/>
</dbReference>
<dbReference type="AlphaFoldDB" id="A0A2K9NQ64"/>
<evidence type="ECO:0000313" key="1">
    <source>
        <dbReference type="EMBL" id="AUN97632.1"/>
    </source>
</evidence>
<dbReference type="EMBL" id="CP025704">
    <property type="protein sequence ID" value="AUN97632.1"/>
    <property type="molecule type" value="Genomic_DNA"/>
</dbReference>
<keyword evidence="2" id="KW-1185">Reference proteome</keyword>
<organism evidence="1 2">
    <name type="scientific">Bacteriovorax stolpii</name>
    <name type="common">Bdellovibrio stolpii</name>
    <dbReference type="NCBI Taxonomy" id="960"/>
    <lineage>
        <taxon>Bacteria</taxon>
        <taxon>Pseudomonadati</taxon>
        <taxon>Bdellovibrionota</taxon>
        <taxon>Bacteriovoracia</taxon>
        <taxon>Bacteriovoracales</taxon>
        <taxon>Bacteriovoracaceae</taxon>
        <taxon>Bacteriovorax</taxon>
    </lineage>
</organism>
<gene>
    <name evidence="1" type="ORF">C0V70_05785</name>
</gene>
<proteinExistence type="predicted"/>
<evidence type="ECO:0000313" key="2">
    <source>
        <dbReference type="Proteomes" id="UP000235584"/>
    </source>
</evidence>
<sequence length="260" mass="28624">MGFVFLIRSYMKLILIAFIFLAVAEGKITFLESQEKMIPKKEKIKSRPTIENFNLLKKLSSQNEKLLELLKRKSSEDTPLIWDGTKKIETTKVIRGMLLNSVVSTNLESPLLVESIDNSSLPAGTRFKCSGITKNKRVLTVCDKMITPTKELSVKVQILNLDGSAGLRGEYNDGKDSYIAGAVISDFAKGVLSASKNKLAVPLGIVDADSEKNKILEGLANSASTTSDILLDEMKSQEPKVFIQAGKPVLIFFMEGLNAY</sequence>
<reference evidence="1 2" key="1">
    <citation type="submission" date="2018-01" db="EMBL/GenBank/DDBJ databases">
        <title>Complete genome sequence of Bacteriovorax stolpii DSM12778.</title>
        <authorList>
            <person name="Tang B."/>
            <person name="Chang J."/>
        </authorList>
    </citation>
    <scope>NUCLEOTIDE SEQUENCE [LARGE SCALE GENOMIC DNA]</scope>
    <source>
        <strain evidence="1 2">DSM 12778</strain>
    </source>
</reference>
<dbReference type="InterPro" id="IPR005498">
    <property type="entry name" value="T4SS_VirB10/TraB/TrbI"/>
</dbReference>